<dbReference type="GO" id="GO:0006270">
    <property type="term" value="P:DNA replication initiation"/>
    <property type="evidence" value="ECO:0007669"/>
    <property type="project" value="TreeGrafter"/>
</dbReference>
<dbReference type="EMBL" id="CP119949">
    <property type="protein sequence ID" value="WFD00978.1"/>
    <property type="molecule type" value="Genomic_DNA"/>
</dbReference>
<evidence type="ECO:0000313" key="5">
    <source>
        <dbReference type="Proteomes" id="UP001219567"/>
    </source>
</evidence>
<evidence type="ECO:0000259" key="3">
    <source>
        <dbReference type="PROSITE" id="PS50172"/>
    </source>
</evidence>
<evidence type="ECO:0000313" key="4">
    <source>
        <dbReference type="EMBL" id="WFD00978.1"/>
    </source>
</evidence>
<feature type="region of interest" description="Disordered" evidence="2">
    <location>
        <begin position="595"/>
        <end position="627"/>
    </location>
</feature>
<dbReference type="PROSITE" id="PS50172">
    <property type="entry name" value="BRCT"/>
    <property type="match status" value="3"/>
</dbReference>
<dbReference type="GO" id="GO:0033314">
    <property type="term" value="P:mitotic DNA replication checkpoint signaling"/>
    <property type="evidence" value="ECO:0007669"/>
    <property type="project" value="TreeGrafter"/>
</dbReference>
<proteinExistence type="predicted"/>
<dbReference type="InterPro" id="IPR036420">
    <property type="entry name" value="BRCT_dom_sf"/>
</dbReference>
<keyword evidence="1" id="KW-0677">Repeat</keyword>
<dbReference type="SMART" id="SM00292">
    <property type="entry name" value="BRCT"/>
    <property type="match status" value="4"/>
</dbReference>
<keyword evidence="5" id="KW-1185">Reference proteome</keyword>
<dbReference type="CDD" id="cd00027">
    <property type="entry name" value="BRCT"/>
    <property type="match status" value="2"/>
</dbReference>
<feature type="domain" description="BRCT" evidence="3">
    <location>
        <begin position="62"/>
        <end position="141"/>
    </location>
</feature>
<dbReference type="GO" id="GO:0007095">
    <property type="term" value="P:mitotic G2 DNA damage checkpoint signaling"/>
    <property type="evidence" value="ECO:0007669"/>
    <property type="project" value="TreeGrafter"/>
</dbReference>
<evidence type="ECO:0000256" key="1">
    <source>
        <dbReference type="ARBA" id="ARBA00022737"/>
    </source>
</evidence>
<feature type="domain" description="BRCT" evidence="3">
    <location>
        <begin position="170"/>
        <end position="276"/>
    </location>
</feature>
<dbReference type="PANTHER" id="PTHR13561:SF20">
    <property type="entry name" value="DNA TOPOISOMERASE 2-BINDING PROTEIN 1"/>
    <property type="match status" value="1"/>
</dbReference>
<dbReference type="PANTHER" id="PTHR13561">
    <property type="entry name" value="DNA REPLICATION REGULATOR DPB11-RELATED"/>
    <property type="match status" value="1"/>
</dbReference>
<feature type="region of interest" description="Disordered" evidence="2">
    <location>
        <begin position="540"/>
        <end position="563"/>
    </location>
</feature>
<dbReference type="Gene3D" id="3.40.50.10190">
    <property type="entry name" value="BRCT domain"/>
    <property type="match status" value="4"/>
</dbReference>
<keyword evidence="4" id="KW-0418">Kinase</keyword>
<dbReference type="Pfam" id="PF00533">
    <property type="entry name" value="BRCT"/>
    <property type="match status" value="1"/>
</dbReference>
<organism evidence="4 5">
    <name type="scientific">Malassezia yamatoensis</name>
    <dbReference type="NCBI Taxonomy" id="253288"/>
    <lineage>
        <taxon>Eukaryota</taxon>
        <taxon>Fungi</taxon>
        <taxon>Dikarya</taxon>
        <taxon>Basidiomycota</taxon>
        <taxon>Ustilaginomycotina</taxon>
        <taxon>Malasseziomycetes</taxon>
        <taxon>Malasseziales</taxon>
        <taxon>Malasseziaceae</taxon>
        <taxon>Malassezia</taxon>
    </lineage>
</organism>
<sequence>MSTNRLQRTHRSTKIPNVKLRPVPHKCSIQESVRAAAEDDAHFHQLQRTGLDQGAHSAQDFHSSRPLQGITLSFTGIVEDKVCHTKLMQQELVQIAQQLGAKVHRNLTSEVTHLIARKPGSEKYRCAVRFGMHVIRPDWLYVVREAWLGGEDHVDVDALAMQARLGALEQLHLAFSGLDSAQRNYLQDLVHEQGGSVVPRLTLDGSITHLVCGPDDGRTRKSYARILEYKTLAEHHDKSTLPPNVEAASHIQLVHAAWVEDCCKSHVLLPEDKYDARRPLDPADLRQEYTAAPPIRSRALIPERTLSVPDAKPKNLSGILDRVHSISFTKDSLSENAPKETSCIPPSSSLLAYSRADRFQSQQPGPQLFQSISFHIDLHDEARTRRVASVVRSHAGILSSEKDAMYVVRPLIIPFACSIAPAAKLVTHHWIELCIHHDQIIDPDTHIACVPTAAPMPIPNADKLCFSFTGIDRHGPQYHHALAVIHAIGAQVQDAFSRANTTHLISSDSLTSNLKVQKAHAWNIPVKPLEFLTHLLHTGQLPTPHPSSTPSHLSHGKSAIHPQQNQHISADSMISVDSQNQAPVKLPLTNRQESLIKNQDSVLAPTKPTVAEPLKPSRDQNPSACSDPVHISTNPARWWDEAPDSNSVLDEAPQVLYDDPIARKERKRLMALVEPPASKRVHPST</sequence>
<reference evidence="4 5" key="1">
    <citation type="submission" date="2023-03" db="EMBL/GenBank/DDBJ databases">
        <title>Mating type loci evolution in Malassezia.</title>
        <authorList>
            <person name="Coelho M.A."/>
        </authorList>
    </citation>
    <scope>NUCLEOTIDE SEQUENCE [LARGE SCALE GENOMIC DNA]</scope>
    <source>
        <strain evidence="4 5">CBS 9725</strain>
    </source>
</reference>
<dbReference type="SUPFAM" id="SSF52113">
    <property type="entry name" value="BRCT domain"/>
    <property type="match status" value="3"/>
</dbReference>
<dbReference type="InterPro" id="IPR001357">
    <property type="entry name" value="BRCT_dom"/>
</dbReference>
<evidence type="ECO:0000256" key="2">
    <source>
        <dbReference type="SAM" id="MobiDB-lite"/>
    </source>
</evidence>
<protein>
    <submittedName>
        <fullName evidence="4">Protein kinase activating protein dpb11</fullName>
    </submittedName>
</protein>
<gene>
    <name evidence="4" type="primary">DPB11</name>
    <name evidence="4" type="ORF">MYAM1_003738</name>
</gene>
<name>A0AAJ6CI35_9BASI</name>
<dbReference type="AlphaFoldDB" id="A0AAJ6CI35"/>
<dbReference type="Proteomes" id="UP001219567">
    <property type="component" value="Chromosome 7"/>
</dbReference>
<dbReference type="GO" id="GO:0016301">
    <property type="term" value="F:kinase activity"/>
    <property type="evidence" value="ECO:0007669"/>
    <property type="project" value="UniProtKB-KW"/>
</dbReference>
<feature type="domain" description="BRCT" evidence="3">
    <location>
        <begin position="364"/>
        <end position="448"/>
    </location>
</feature>
<keyword evidence="4" id="KW-0808">Transferase</keyword>
<accession>A0AAJ6CI35</accession>
<dbReference type="Pfam" id="PF12738">
    <property type="entry name" value="PTCB-BRCT"/>
    <property type="match status" value="2"/>
</dbReference>